<comment type="cofactor">
    <cofactor evidence="1">
        <name>pyridoxal 5'-phosphate</name>
        <dbReference type="ChEBI" id="CHEBI:597326"/>
    </cofactor>
</comment>
<dbReference type="Proteomes" id="UP000272942">
    <property type="component" value="Unassembled WGS sequence"/>
</dbReference>
<proteinExistence type="predicted"/>
<dbReference type="GO" id="GO:0000049">
    <property type="term" value="F:tRNA binding"/>
    <property type="evidence" value="ECO:0007669"/>
    <property type="project" value="TreeGrafter"/>
</dbReference>
<protein>
    <submittedName>
        <fullName evidence="8">Selenocysteine synthase</fullName>
    </submittedName>
</protein>
<dbReference type="GO" id="GO:0001514">
    <property type="term" value="P:selenocysteine incorporation"/>
    <property type="evidence" value="ECO:0007669"/>
    <property type="project" value="TreeGrafter"/>
</dbReference>
<dbReference type="WBParaSite" id="ECPE_0001084101-mRNA-1">
    <property type="protein sequence ID" value="ECPE_0001084101-mRNA-1"/>
    <property type="gene ID" value="ECPE_0001084101"/>
</dbReference>
<dbReference type="InterPro" id="IPR019872">
    <property type="entry name" value="Sec-tRNA_Se_transferase"/>
</dbReference>
<evidence type="ECO:0000256" key="5">
    <source>
        <dbReference type="ARBA" id="ARBA00023266"/>
    </source>
</evidence>
<dbReference type="GO" id="GO:0098621">
    <property type="term" value="F:O-phosphoseryl-tRNA(Sec) selenium transferase activity"/>
    <property type="evidence" value="ECO:0007669"/>
    <property type="project" value="InterPro"/>
</dbReference>
<evidence type="ECO:0000313" key="8">
    <source>
        <dbReference type="WBParaSite" id="ECPE_0001084101-mRNA-1"/>
    </source>
</evidence>
<dbReference type="SUPFAM" id="SSF53383">
    <property type="entry name" value="PLP-dependent transferases"/>
    <property type="match status" value="1"/>
</dbReference>
<dbReference type="InterPro" id="IPR015422">
    <property type="entry name" value="PyrdxlP-dep_Trfase_small"/>
</dbReference>
<reference evidence="6 7" key="2">
    <citation type="submission" date="2018-11" db="EMBL/GenBank/DDBJ databases">
        <authorList>
            <consortium name="Pathogen Informatics"/>
        </authorList>
    </citation>
    <scope>NUCLEOTIDE SEQUENCE [LARGE SCALE GENOMIC DNA]</scope>
    <source>
        <strain evidence="6 7">Egypt</strain>
    </source>
</reference>
<evidence type="ECO:0000256" key="4">
    <source>
        <dbReference type="ARBA" id="ARBA00022917"/>
    </source>
</evidence>
<dbReference type="PANTHER" id="PTHR12944">
    <property type="entry name" value="SOLUBLE LIVER ANTIGEN/LIVER PANCREAS ANTIGEN"/>
    <property type="match status" value="1"/>
</dbReference>
<name>A0A183AV23_9TREM</name>
<dbReference type="InterPro" id="IPR015424">
    <property type="entry name" value="PyrdxlP-dep_Trfase"/>
</dbReference>
<evidence type="ECO:0000256" key="2">
    <source>
        <dbReference type="ARBA" id="ARBA00022679"/>
    </source>
</evidence>
<keyword evidence="5" id="KW-0711">Selenium</keyword>
<evidence type="ECO:0000313" key="6">
    <source>
        <dbReference type="EMBL" id="VDP87651.1"/>
    </source>
</evidence>
<dbReference type="GO" id="GO:0001717">
    <property type="term" value="P:conversion of seryl-tRNAsec to selenocys-tRNAsec"/>
    <property type="evidence" value="ECO:0007669"/>
    <property type="project" value="InterPro"/>
</dbReference>
<gene>
    <name evidence="6" type="ORF">ECPE_LOCUS10808</name>
</gene>
<accession>A0A183AV23</accession>
<evidence type="ECO:0000256" key="1">
    <source>
        <dbReference type="ARBA" id="ARBA00001933"/>
    </source>
</evidence>
<sequence>MAHDSEWKGGNSHNVTESVLNELCRGSVDANSDSSLPDRSDSVNDLRSLTQLGAQLFTQGCSGVRVVLPATVADVQSLGGYAFPGFGSHSSKSRFAYLNAAAAIGQTAEELDVFLSKLDKVFAQFRKSQSSRKMVENPAN</sequence>
<keyword evidence="7" id="KW-1185">Reference proteome</keyword>
<dbReference type="Gene3D" id="3.90.1150.10">
    <property type="entry name" value="Aspartate Aminotransferase, domain 1"/>
    <property type="match status" value="1"/>
</dbReference>
<keyword evidence="3" id="KW-0663">Pyridoxal phosphate</keyword>
<keyword evidence="4" id="KW-0648">Protein biosynthesis</keyword>
<organism evidence="8">
    <name type="scientific">Echinostoma caproni</name>
    <dbReference type="NCBI Taxonomy" id="27848"/>
    <lineage>
        <taxon>Eukaryota</taxon>
        <taxon>Metazoa</taxon>
        <taxon>Spiralia</taxon>
        <taxon>Lophotrochozoa</taxon>
        <taxon>Platyhelminthes</taxon>
        <taxon>Trematoda</taxon>
        <taxon>Digenea</taxon>
        <taxon>Plagiorchiida</taxon>
        <taxon>Echinostomata</taxon>
        <taxon>Echinostomatoidea</taxon>
        <taxon>Echinostomatidae</taxon>
        <taxon>Echinostoma</taxon>
    </lineage>
</organism>
<evidence type="ECO:0000256" key="3">
    <source>
        <dbReference type="ARBA" id="ARBA00022898"/>
    </source>
</evidence>
<evidence type="ECO:0000313" key="7">
    <source>
        <dbReference type="Proteomes" id="UP000272942"/>
    </source>
</evidence>
<dbReference type="EMBL" id="UZAN01049721">
    <property type="protein sequence ID" value="VDP87651.1"/>
    <property type="molecule type" value="Genomic_DNA"/>
</dbReference>
<dbReference type="AlphaFoldDB" id="A0A183AV23"/>
<dbReference type="Pfam" id="PF05889">
    <property type="entry name" value="SepSecS"/>
    <property type="match status" value="1"/>
</dbReference>
<reference evidence="8" key="1">
    <citation type="submission" date="2016-06" db="UniProtKB">
        <authorList>
            <consortium name="WormBaseParasite"/>
        </authorList>
    </citation>
    <scope>IDENTIFICATION</scope>
</reference>
<dbReference type="InterPro" id="IPR008829">
    <property type="entry name" value="SepSecS/SepCysS"/>
</dbReference>
<dbReference type="OrthoDB" id="10263545at2759"/>
<keyword evidence="2" id="KW-0808">Transferase</keyword>
<dbReference type="PANTHER" id="PTHR12944:SF2">
    <property type="entry name" value="O-PHOSPHOSERYL-TRNA(SEC) SELENIUM TRANSFERASE"/>
    <property type="match status" value="1"/>
</dbReference>